<dbReference type="InterPro" id="IPR029485">
    <property type="entry name" value="CAT_C"/>
</dbReference>
<feature type="transmembrane region" description="Helical" evidence="5">
    <location>
        <begin position="297"/>
        <end position="323"/>
    </location>
</feature>
<dbReference type="GO" id="GO:0061459">
    <property type="term" value="F:L-arginine transmembrane transporter activity"/>
    <property type="evidence" value="ECO:0007669"/>
    <property type="project" value="TreeGrafter"/>
</dbReference>
<feature type="transmembrane region" description="Helical" evidence="5">
    <location>
        <begin position="574"/>
        <end position="594"/>
    </location>
</feature>
<evidence type="ECO:0000259" key="6">
    <source>
        <dbReference type="Pfam" id="PF13906"/>
    </source>
</evidence>
<gene>
    <name evidence="7" type="ORF">LSTR_LSTR008183</name>
</gene>
<evidence type="ECO:0000256" key="5">
    <source>
        <dbReference type="SAM" id="Phobius"/>
    </source>
</evidence>
<dbReference type="GO" id="GO:0000064">
    <property type="term" value="F:L-ornithine transmembrane transporter activity"/>
    <property type="evidence" value="ECO:0007669"/>
    <property type="project" value="TreeGrafter"/>
</dbReference>
<dbReference type="Pfam" id="PF13906">
    <property type="entry name" value="AA_permease_C"/>
    <property type="match status" value="1"/>
</dbReference>
<dbReference type="EMBL" id="QKKF02033706">
    <property type="protein sequence ID" value="RZF33537.1"/>
    <property type="molecule type" value="Genomic_DNA"/>
</dbReference>
<evidence type="ECO:0000256" key="4">
    <source>
        <dbReference type="ARBA" id="ARBA00023136"/>
    </source>
</evidence>
<evidence type="ECO:0000313" key="8">
    <source>
        <dbReference type="Proteomes" id="UP000291343"/>
    </source>
</evidence>
<feature type="transmembrane region" description="Helical" evidence="5">
    <location>
        <begin position="92"/>
        <end position="111"/>
    </location>
</feature>
<dbReference type="AlphaFoldDB" id="A0A482WJ37"/>
<dbReference type="Gene3D" id="1.20.1740.10">
    <property type="entry name" value="Amino acid/polyamine transporter I"/>
    <property type="match status" value="1"/>
</dbReference>
<feature type="transmembrane region" description="Helical" evidence="5">
    <location>
        <begin position="420"/>
        <end position="439"/>
    </location>
</feature>
<dbReference type="STRING" id="195883.A0A482WJ37"/>
<dbReference type="InterPro" id="IPR002293">
    <property type="entry name" value="AA/rel_permease1"/>
</dbReference>
<dbReference type="OrthoDB" id="3900342at2759"/>
<comment type="caution">
    <text evidence="7">The sequence shown here is derived from an EMBL/GenBank/DDBJ whole genome shotgun (WGS) entry which is preliminary data.</text>
</comment>
<dbReference type="PANTHER" id="PTHR43243:SF95">
    <property type="entry name" value="LD37241P"/>
    <property type="match status" value="1"/>
</dbReference>
<organism evidence="7 8">
    <name type="scientific">Laodelphax striatellus</name>
    <name type="common">Small brown planthopper</name>
    <name type="synonym">Delphax striatella</name>
    <dbReference type="NCBI Taxonomy" id="195883"/>
    <lineage>
        <taxon>Eukaryota</taxon>
        <taxon>Metazoa</taxon>
        <taxon>Ecdysozoa</taxon>
        <taxon>Arthropoda</taxon>
        <taxon>Hexapoda</taxon>
        <taxon>Insecta</taxon>
        <taxon>Pterygota</taxon>
        <taxon>Neoptera</taxon>
        <taxon>Paraneoptera</taxon>
        <taxon>Hemiptera</taxon>
        <taxon>Auchenorrhyncha</taxon>
        <taxon>Fulgoroidea</taxon>
        <taxon>Delphacidae</taxon>
        <taxon>Criomorphinae</taxon>
        <taxon>Laodelphax</taxon>
    </lineage>
</organism>
<dbReference type="GO" id="GO:0015189">
    <property type="term" value="F:L-lysine transmembrane transporter activity"/>
    <property type="evidence" value="ECO:0007669"/>
    <property type="project" value="TreeGrafter"/>
</dbReference>
<feature type="transmembrane region" description="Helical" evidence="5">
    <location>
        <begin position="549"/>
        <end position="568"/>
    </location>
</feature>
<feature type="transmembrane region" description="Helical" evidence="5">
    <location>
        <begin position="217"/>
        <end position="236"/>
    </location>
</feature>
<comment type="subcellular location">
    <subcellularLocation>
        <location evidence="1">Membrane</location>
        <topology evidence="1">Multi-pass membrane protein</topology>
    </subcellularLocation>
</comment>
<feature type="domain" description="Cationic amino acid transporter C-terminal" evidence="6">
    <location>
        <begin position="547"/>
        <end position="596"/>
    </location>
</feature>
<evidence type="ECO:0000313" key="7">
    <source>
        <dbReference type="EMBL" id="RZF33537.1"/>
    </source>
</evidence>
<feature type="transmembrane region" description="Helical" evidence="5">
    <location>
        <begin position="343"/>
        <end position="365"/>
    </location>
</feature>
<name>A0A482WJ37_LAOST</name>
<accession>A0A482WJ37</accession>
<dbReference type="GO" id="GO:0005886">
    <property type="term" value="C:plasma membrane"/>
    <property type="evidence" value="ECO:0007669"/>
    <property type="project" value="TreeGrafter"/>
</dbReference>
<reference evidence="7 8" key="1">
    <citation type="journal article" date="2017" name="Gigascience">
        <title>Genome sequence of the small brown planthopper, Laodelphax striatellus.</title>
        <authorList>
            <person name="Zhu J."/>
            <person name="Jiang F."/>
            <person name="Wang X."/>
            <person name="Yang P."/>
            <person name="Bao Y."/>
            <person name="Zhao W."/>
            <person name="Wang W."/>
            <person name="Lu H."/>
            <person name="Wang Q."/>
            <person name="Cui N."/>
            <person name="Li J."/>
            <person name="Chen X."/>
            <person name="Luo L."/>
            <person name="Yu J."/>
            <person name="Kang L."/>
            <person name="Cui F."/>
        </authorList>
    </citation>
    <scope>NUCLEOTIDE SEQUENCE [LARGE SCALE GENOMIC DNA]</scope>
    <source>
        <strain evidence="7">Lst14</strain>
    </source>
</reference>
<feature type="transmembrane region" description="Helical" evidence="5">
    <location>
        <begin position="518"/>
        <end position="537"/>
    </location>
</feature>
<keyword evidence="4 5" id="KW-0472">Membrane</keyword>
<feature type="transmembrane region" description="Helical" evidence="5">
    <location>
        <begin position="484"/>
        <end position="506"/>
    </location>
</feature>
<protein>
    <recommendedName>
        <fullName evidence="6">Cationic amino acid transporter C-terminal domain-containing protein</fullName>
    </recommendedName>
</protein>
<dbReference type="InParanoid" id="A0A482WJ37"/>
<feature type="transmembrane region" description="Helical" evidence="5">
    <location>
        <begin position="188"/>
        <end position="208"/>
    </location>
</feature>
<keyword evidence="3 5" id="KW-1133">Transmembrane helix</keyword>
<proteinExistence type="predicted"/>
<feature type="transmembrane region" description="Helical" evidence="5">
    <location>
        <begin position="57"/>
        <end position="80"/>
    </location>
</feature>
<evidence type="ECO:0000256" key="1">
    <source>
        <dbReference type="ARBA" id="ARBA00004141"/>
    </source>
</evidence>
<feature type="transmembrane region" description="Helical" evidence="5">
    <location>
        <begin position="123"/>
        <end position="144"/>
    </location>
</feature>
<dbReference type="SMR" id="A0A482WJ37"/>
<dbReference type="PANTHER" id="PTHR43243">
    <property type="entry name" value="INNER MEMBRANE TRANSPORTER YGJI-RELATED"/>
    <property type="match status" value="1"/>
</dbReference>
<sequence length="630" mass="68858">MPLKNSRGNIAVTQSTMDYPKDFIESAEMRSSGLMRVLTRRKTDDRLEEGAPKLARVLGLFDLTALGVGSTLGVGVYVLAGSVARNDSGPAVTLSFLVAAIASAFAGVCYAEFAARVPKAGSAYVYSYVSVGELTAFIIGWNLLLEYIIGAASVARGFSNYVDSVMGNVMRDTLTEYLPLKTSFLSPYPDFLSCTIILVLSLLLAWGVKESTMMNNIFTIVNLITVITVIICGSLKADLKNWSLHDVPPQAGSGGFMPFGISGVMAGAAKCFYGFIGFDCVATTAEEAKNPQRNIPLSIILSLVIIFFSYFGIATVLTMMYPYYLQDPYAPLPYAFDKAGMPAIKVIVTIGAIFALCASLLGSLFPLPRMIYAMAIDGLLFRKFALIHPKWLTPINATLLAGFIGGIMAMIFNLEQLIDMMSIGTLLAYTIVAMCILVLRYRDVNPIGSFEKSRKDKSVAVIGKFVSLFNLTSTKHPSSKSEKIVSWSIALLIASLAAVSLCLIHLEDQIVSGDVWAISLLSIITAIILIILLVIYRQPQNDTPLSFKAPGIPLVPALSIFMNTFLMLKLDVHTWIRFSVWLFIGMVIYVFYSIPNSVEGLKDRLLCENQVKLDMRDKSLNKINDQTTKL</sequence>
<evidence type="ECO:0000256" key="3">
    <source>
        <dbReference type="ARBA" id="ARBA00022989"/>
    </source>
</evidence>
<dbReference type="GO" id="GO:0097638">
    <property type="term" value="P:L-arginine import across plasma membrane"/>
    <property type="evidence" value="ECO:0007669"/>
    <property type="project" value="TreeGrafter"/>
</dbReference>
<dbReference type="FunCoup" id="A0A482WJ37">
    <property type="interactions" value="103"/>
</dbReference>
<keyword evidence="8" id="KW-1185">Reference proteome</keyword>
<feature type="transmembrane region" description="Helical" evidence="5">
    <location>
        <begin position="256"/>
        <end position="276"/>
    </location>
</feature>
<dbReference type="Proteomes" id="UP000291343">
    <property type="component" value="Unassembled WGS sequence"/>
</dbReference>
<dbReference type="FunFam" id="1.20.1740.10:FF:000010">
    <property type="entry name" value="probable cationic amino acid transporter"/>
    <property type="match status" value="1"/>
</dbReference>
<evidence type="ECO:0000256" key="2">
    <source>
        <dbReference type="ARBA" id="ARBA00022692"/>
    </source>
</evidence>
<feature type="transmembrane region" description="Helical" evidence="5">
    <location>
        <begin position="391"/>
        <end position="414"/>
    </location>
</feature>
<dbReference type="Pfam" id="PF13520">
    <property type="entry name" value="AA_permease_2"/>
    <property type="match status" value="1"/>
</dbReference>
<keyword evidence="2 5" id="KW-0812">Transmembrane</keyword>
<dbReference type="PIRSF" id="PIRSF006060">
    <property type="entry name" value="AA_transporter"/>
    <property type="match status" value="1"/>
</dbReference>